<evidence type="ECO:0000313" key="2">
    <source>
        <dbReference type="EMBL" id="KAJ8495425.1"/>
    </source>
</evidence>
<sequence length="379" mass="41010">MPRLQVSRRGSLLATELRGAFLEAFNWTVSESTARAFAPSTREMNDLPAIARRVQSHLRRVTGRFFPIGQIFASIQELKASIDRDHMPSRSANSTRPPTPEPLQILITPTSPPALPSAASSMSRRRLACNIPALQSHLSIPAPQFSSNSTPALGSPASPLRILPLISLSRRSSLSSGESTRCPVTPIEQIVHTPLTPPKIPRHPLPAPRTWARLNARKEDISPLAPPVPSFTPYMLGPNTVGRPVLNPLRIPVTCTLAAGDAELRDNLLSPLSRSGSLSPFEPARSPLGDGVSANPSVQRRPTPTRNNSASSLSRTALLRATSRPHQTRSLSVSEYTHDSVQLGRTVSPLVPDAPSSPATLASPFMIRSDEADMGYFRF</sequence>
<accession>A0AAD7XF82</accession>
<dbReference type="EMBL" id="JAPEVG010000024">
    <property type="protein sequence ID" value="KAJ8495425.1"/>
    <property type="molecule type" value="Genomic_DNA"/>
</dbReference>
<evidence type="ECO:0000256" key="1">
    <source>
        <dbReference type="SAM" id="MobiDB-lite"/>
    </source>
</evidence>
<feature type="compositionally biased region" description="Low complexity" evidence="1">
    <location>
        <begin position="305"/>
        <end position="324"/>
    </location>
</feature>
<gene>
    <name evidence="2" type="ORF">ONZ51_g1693</name>
</gene>
<dbReference type="Proteomes" id="UP001215151">
    <property type="component" value="Unassembled WGS sequence"/>
</dbReference>
<comment type="caution">
    <text evidence="2">The sequence shown here is derived from an EMBL/GenBank/DDBJ whole genome shotgun (WGS) entry which is preliminary data.</text>
</comment>
<proteinExistence type="predicted"/>
<feature type="compositionally biased region" description="Polar residues" evidence="1">
    <location>
        <begin position="294"/>
        <end position="304"/>
    </location>
</feature>
<feature type="compositionally biased region" description="Polar residues" evidence="1">
    <location>
        <begin position="328"/>
        <end position="338"/>
    </location>
</feature>
<organism evidence="2 3">
    <name type="scientific">Trametes cubensis</name>
    <dbReference type="NCBI Taxonomy" id="1111947"/>
    <lineage>
        <taxon>Eukaryota</taxon>
        <taxon>Fungi</taxon>
        <taxon>Dikarya</taxon>
        <taxon>Basidiomycota</taxon>
        <taxon>Agaricomycotina</taxon>
        <taxon>Agaricomycetes</taxon>
        <taxon>Polyporales</taxon>
        <taxon>Polyporaceae</taxon>
        <taxon>Trametes</taxon>
    </lineage>
</organism>
<name>A0AAD7XF82_9APHY</name>
<protein>
    <submittedName>
        <fullName evidence="2">Uncharacterized protein</fullName>
    </submittedName>
</protein>
<dbReference type="AlphaFoldDB" id="A0AAD7XF82"/>
<reference evidence="2" key="1">
    <citation type="submission" date="2022-11" db="EMBL/GenBank/DDBJ databases">
        <title>Genome Sequence of Cubamyces cubensis.</title>
        <authorList>
            <person name="Buettner E."/>
        </authorList>
    </citation>
    <scope>NUCLEOTIDE SEQUENCE</scope>
    <source>
        <strain evidence="2">MPL-01</strain>
    </source>
</reference>
<keyword evidence="3" id="KW-1185">Reference proteome</keyword>
<feature type="region of interest" description="Disordered" evidence="1">
    <location>
        <begin position="274"/>
        <end position="338"/>
    </location>
</feature>
<evidence type="ECO:0000313" key="3">
    <source>
        <dbReference type="Proteomes" id="UP001215151"/>
    </source>
</evidence>